<evidence type="ECO:0000256" key="7">
    <source>
        <dbReference type="SAM" id="MobiDB-lite"/>
    </source>
</evidence>
<sequence>MANPFDDQDFTIDRDSSALKKPYAAHLNVNRNRRSKHYQPLEDESDDDDLEGFMGFPNSAGFEQRLESPSPSPSPSSSSKLKLKSKSKRSPDIFSKSTSHALGHSNSKKPSFVGKTPNLSYDLFGTERSATARSRYTSRESPKRQRETEILIKEEAEEDEEGDGKETQSYRGSPRRSSFHSSTLSSQRYLDPPQPIFSPEAYAEPNIYGDDDDDGVGHGVGVRDDDEVEDDDQATYHDEEVPFTSDKTDTWMEAKSLHSESTAYGGHSHVSDHSDEEMRYFATSIDGNIMQNIEHGYVPTREKTMTKRKVRVAGGQRGNLVLENPIPSELYKVLTKTESPFGEFTNMTYTACTAQPDDFIDEGFTLRAAKYGRETEVVICTTMYNEDEFAFARTMHGVMKNVAHLCSRHKSKVWGKDSWKKVQVIIVADGRNKVQESVLQLLTATGCYQENLTRPFVNNKKVHAHLFEYTTQISVDENLKFKGDEKNLTPVQVLFCLKEQNQKKLNSHRWLFNAFCPILDPNVVVLLDVGTKPDNHAIYNLWKAFDKDSNVAGAAGEIKAMKGKGWINLTNPLVASQNFEYKMSNILDKPLESLFGYITVLPGALSAYRYIALKNHDDGTGPLASYFKGEELLSAHGKDKENTKTSFFEANMYLAEDRILCWELVAKRGDNWVLKFVKSATGETDVPETVSEFLSQRRRWINGAFFAALYSLYHGGRIWSTDHSFARKFWLHVEFAYHSISLLFSFFSLSNFYLTFYFLTGSLVNYKGLGQKGGFWIFTIFNYLCICVLASLFIVSIGNRPQASRNVFKSLIILLTICALYALVVALIFVVNTLRSYKDGGASLYVVISIVVSLLSTYGLYTVLSVLYLDPWHMVTCSLQYFLMIPSYTCTLQIFAFCNTHDVSWGTKGDNNSQEDMSNQYIIEKNDDGEYEATVMDVNVDEVYLEALYDIRARRSAKKLSTANVARAPLDGDDFAKDVRTKVVLFWMLANLVFIMSMVQVYKPGDTANNIYLAFILWTVAVLSFFRAVGSTGYLLQNYARFLVELKSKWAKKRSGGYKHNSLN</sequence>
<comment type="subcellular location">
    <subcellularLocation>
        <location evidence="1">Membrane</location>
        <topology evidence="1">Multi-pass membrane protein</topology>
    </subcellularLocation>
</comment>
<evidence type="ECO:0000256" key="4">
    <source>
        <dbReference type="ARBA" id="ARBA00022692"/>
    </source>
</evidence>
<feature type="transmembrane region" description="Helical" evidence="8">
    <location>
        <begin position="983"/>
        <end position="1002"/>
    </location>
</feature>
<keyword evidence="6 8" id="KW-0472">Membrane</keyword>
<feature type="transmembrane region" description="Helical" evidence="8">
    <location>
        <begin position="740"/>
        <end position="759"/>
    </location>
</feature>
<organism evidence="10 11">
    <name type="scientific">Lodderomyces beijingensis</name>
    <dbReference type="NCBI Taxonomy" id="1775926"/>
    <lineage>
        <taxon>Eukaryota</taxon>
        <taxon>Fungi</taxon>
        <taxon>Dikarya</taxon>
        <taxon>Ascomycota</taxon>
        <taxon>Saccharomycotina</taxon>
        <taxon>Pichiomycetes</taxon>
        <taxon>Debaryomycetaceae</taxon>
        <taxon>Candida/Lodderomyces clade</taxon>
        <taxon>Lodderomyces</taxon>
    </lineage>
</organism>
<protein>
    <recommendedName>
        <fullName evidence="2">chitin synthase</fullName>
        <ecNumber evidence="2">2.4.1.16</ecNumber>
    </recommendedName>
</protein>
<feature type="compositionally biased region" description="Basic and acidic residues" evidence="7">
    <location>
        <begin position="137"/>
        <end position="154"/>
    </location>
</feature>
<feature type="compositionally biased region" description="Acidic residues" evidence="7">
    <location>
        <begin position="41"/>
        <end position="51"/>
    </location>
</feature>
<feature type="transmembrane region" description="Helical" evidence="8">
    <location>
        <begin position="700"/>
        <end position="719"/>
    </location>
</feature>
<evidence type="ECO:0000313" key="11">
    <source>
        <dbReference type="Proteomes" id="UP001497383"/>
    </source>
</evidence>
<dbReference type="EMBL" id="OZ022412">
    <property type="protein sequence ID" value="CAK9442180.1"/>
    <property type="molecule type" value="Genomic_DNA"/>
</dbReference>
<feature type="transmembrane region" description="Helical" evidence="8">
    <location>
        <begin position="807"/>
        <end position="831"/>
    </location>
</feature>
<feature type="transmembrane region" description="Helical" evidence="8">
    <location>
        <begin position="1014"/>
        <end position="1036"/>
    </location>
</feature>
<dbReference type="PANTHER" id="PTHR22914">
    <property type="entry name" value="CHITIN SYNTHASE"/>
    <property type="match status" value="1"/>
</dbReference>
<dbReference type="Pfam" id="PF01644">
    <property type="entry name" value="Chitin_synth_1"/>
    <property type="match status" value="1"/>
</dbReference>
<feature type="compositionally biased region" description="Low complexity" evidence="7">
    <location>
        <begin position="126"/>
        <end position="135"/>
    </location>
</feature>
<feature type="transmembrane region" description="Helical" evidence="8">
    <location>
        <begin position="774"/>
        <end position="795"/>
    </location>
</feature>
<keyword evidence="3" id="KW-0808">Transferase</keyword>
<evidence type="ECO:0000259" key="9">
    <source>
        <dbReference type="Pfam" id="PF08407"/>
    </source>
</evidence>
<accession>A0ABP0ZU93</accession>
<evidence type="ECO:0000256" key="6">
    <source>
        <dbReference type="ARBA" id="ARBA00023136"/>
    </source>
</evidence>
<feature type="compositionally biased region" description="Low complexity" evidence="7">
    <location>
        <begin position="179"/>
        <end position="188"/>
    </location>
</feature>
<keyword evidence="11" id="KW-1185">Reference proteome</keyword>
<dbReference type="InterPro" id="IPR029044">
    <property type="entry name" value="Nucleotide-diphossugar_trans"/>
</dbReference>
<feature type="region of interest" description="Disordered" evidence="7">
    <location>
        <begin position="1"/>
        <end position="247"/>
    </location>
</feature>
<reference evidence="10 11" key="1">
    <citation type="submission" date="2024-03" db="EMBL/GenBank/DDBJ databases">
        <authorList>
            <person name="Brejova B."/>
        </authorList>
    </citation>
    <scope>NUCLEOTIDE SEQUENCE [LARGE SCALE GENOMIC DNA]</scope>
    <source>
        <strain evidence="10 11">CBS 14171</strain>
    </source>
</reference>
<evidence type="ECO:0000256" key="3">
    <source>
        <dbReference type="ARBA" id="ARBA00022676"/>
    </source>
</evidence>
<keyword evidence="3" id="KW-0328">Glycosyltransferase</keyword>
<evidence type="ECO:0000256" key="1">
    <source>
        <dbReference type="ARBA" id="ARBA00004141"/>
    </source>
</evidence>
<feature type="domain" description="Chitin synthase N-terminal" evidence="9">
    <location>
        <begin position="306"/>
        <end position="376"/>
    </location>
</feature>
<dbReference type="InterPro" id="IPR004835">
    <property type="entry name" value="Chitin_synth"/>
</dbReference>
<feature type="compositionally biased region" description="Basic and acidic residues" evidence="7">
    <location>
        <begin position="234"/>
        <end position="247"/>
    </location>
</feature>
<feature type="compositionally biased region" description="Acidic residues" evidence="7">
    <location>
        <begin position="1"/>
        <end position="10"/>
    </location>
</feature>
<dbReference type="EC" id="2.4.1.16" evidence="2"/>
<dbReference type="SUPFAM" id="SSF53448">
    <property type="entry name" value="Nucleotide-diphospho-sugar transferases"/>
    <property type="match status" value="1"/>
</dbReference>
<gene>
    <name evidence="10" type="ORF">LODBEIA_P59230</name>
</gene>
<evidence type="ECO:0000256" key="5">
    <source>
        <dbReference type="ARBA" id="ARBA00022989"/>
    </source>
</evidence>
<dbReference type="Proteomes" id="UP001497383">
    <property type="component" value="Chromosome 8"/>
</dbReference>
<evidence type="ECO:0000256" key="2">
    <source>
        <dbReference type="ARBA" id="ARBA00012543"/>
    </source>
</evidence>
<dbReference type="PANTHER" id="PTHR22914:SF38">
    <property type="entry name" value="CHITIN SYNTHASE 2"/>
    <property type="match status" value="1"/>
</dbReference>
<dbReference type="InterPro" id="IPR013616">
    <property type="entry name" value="Chitin_synth_N"/>
</dbReference>
<name>A0ABP0ZU93_9ASCO</name>
<feature type="compositionally biased region" description="Acidic residues" evidence="7">
    <location>
        <begin position="224"/>
        <end position="233"/>
    </location>
</feature>
<dbReference type="GeneID" id="92211119"/>
<feature type="compositionally biased region" description="Polar residues" evidence="7">
    <location>
        <begin position="95"/>
        <end position="109"/>
    </location>
</feature>
<feature type="transmembrane region" description="Helical" evidence="8">
    <location>
        <begin position="843"/>
        <end position="869"/>
    </location>
</feature>
<keyword evidence="4 8" id="KW-0812">Transmembrane</keyword>
<proteinExistence type="predicted"/>
<keyword evidence="5 8" id="KW-1133">Transmembrane helix</keyword>
<evidence type="ECO:0000256" key="8">
    <source>
        <dbReference type="SAM" id="Phobius"/>
    </source>
</evidence>
<dbReference type="RefSeq" id="XP_066832861.1">
    <property type="nucleotide sequence ID" value="XM_066976309.1"/>
</dbReference>
<dbReference type="Pfam" id="PF08407">
    <property type="entry name" value="Chitin_synth_1N"/>
    <property type="match status" value="1"/>
</dbReference>
<dbReference type="CDD" id="cd04190">
    <property type="entry name" value="Chitin_synth_C"/>
    <property type="match status" value="1"/>
</dbReference>
<evidence type="ECO:0000313" key="10">
    <source>
        <dbReference type="EMBL" id="CAK9442180.1"/>
    </source>
</evidence>